<dbReference type="InterPro" id="IPR000304">
    <property type="entry name" value="Pyrroline-COOH_reductase"/>
</dbReference>
<keyword evidence="4" id="KW-0963">Cytoplasm</keyword>
<dbReference type="Proteomes" id="UP001157911">
    <property type="component" value="Unassembled WGS sequence"/>
</dbReference>
<dbReference type="InterPro" id="IPR053790">
    <property type="entry name" value="P5CR-like_CS"/>
</dbReference>
<evidence type="ECO:0000259" key="8">
    <source>
        <dbReference type="Pfam" id="PF14748"/>
    </source>
</evidence>
<evidence type="ECO:0000259" key="7">
    <source>
        <dbReference type="Pfam" id="PF03807"/>
    </source>
</evidence>
<dbReference type="InterPro" id="IPR028939">
    <property type="entry name" value="P5C_Rdtase_cat_N"/>
</dbReference>
<dbReference type="PANTHER" id="PTHR11645">
    <property type="entry name" value="PYRROLINE-5-CARBOXYLATE REDUCTASE"/>
    <property type="match status" value="1"/>
</dbReference>
<feature type="domain" description="Pyrroline-5-carboxylate reductase dimerisation" evidence="8">
    <location>
        <begin position="162"/>
        <end position="264"/>
    </location>
</feature>
<dbReference type="PANTHER" id="PTHR11645:SF0">
    <property type="entry name" value="PYRROLINE-5-CARBOXYLATE REDUCTASE 3"/>
    <property type="match status" value="1"/>
</dbReference>
<dbReference type="InterPro" id="IPR036291">
    <property type="entry name" value="NAD(P)-bd_dom_sf"/>
</dbReference>
<evidence type="ECO:0000313" key="10">
    <source>
        <dbReference type="Proteomes" id="UP001157911"/>
    </source>
</evidence>
<keyword evidence="4 6" id="KW-0641">Proline biosynthesis</keyword>
<dbReference type="NCBIfam" id="TIGR00112">
    <property type="entry name" value="proC"/>
    <property type="match status" value="1"/>
</dbReference>
<dbReference type="HAMAP" id="MF_01925">
    <property type="entry name" value="P5C_reductase"/>
    <property type="match status" value="1"/>
</dbReference>
<dbReference type="SUPFAM" id="SSF48179">
    <property type="entry name" value="6-phosphogluconate dehydrogenase C-terminal domain-like"/>
    <property type="match status" value="1"/>
</dbReference>
<dbReference type="Gene3D" id="1.10.3730.10">
    <property type="entry name" value="ProC C-terminal domain-like"/>
    <property type="match status" value="1"/>
</dbReference>
<evidence type="ECO:0000256" key="3">
    <source>
        <dbReference type="ARBA" id="ARBA00023002"/>
    </source>
</evidence>
<sequence>MNVRIGFIGGGNMAEAFISGFVNGELILPSKIHVSDVNKERLEYLKNTYGINVHETNVSVVLNSDIVFLSVKPQVMKAVLEEIKEALTPAQVVVSMAAGYPIKKIEETLGDDKKIVRIMPNILVKIRKGVIALTHNYRLLDEELSTVKEILSDCGEVVEVEEKLFDAVTAISGSGPAFIFLTIEALADGGVKAGLPREAALKLVTATIVGSAEMVRNGEHPEVLKDKVTSPAGTTIAGLSALEERGTRYSFIKAVEEAFKRSKEISELIEKL</sequence>
<organism evidence="9 10">
    <name type="scientific">Desulfurobacterium pacificum</name>
    <dbReference type="NCBI Taxonomy" id="240166"/>
    <lineage>
        <taxon>Bacteria</taxon>
        <taxon>Pseudomonadati</taxon>
        <taxon>Aquificota</taxon>
        <taxon>Aquificia</taxon>
        <taxon>Desulfurobacteriales</taxon>
        <taxon>Desulfurobacteriaceae</taxon>
        <taxon>Desulfurobacterium</taxon>
    </lineage>
</organism>
<dbReference type="PIRSF" id="PIRSF000193">
    <property type="entry name" value="Pyrrol-5-carb_rd"/>
    <property type="match status" value="1"/>
</dbReference>
<dbReference type="InterPro" id="IPR029036">
    <property type="entry name" value="P5CR_dimer"/>
</dbReference>
<evidence type="ECO:0000313" key="9">
    <source>
        <dbReference type="EMBL" id="SMP08143.1"/>
    </source>
</evidence>
<keyword evidence="2 4" id="KW-0521">NADP</keyword>
<comment type="similarity">
    <text evidence="1 4 6">Belongs to the pyrroline-5-carboxylate reductase family.</text>
</comment>
<dbReference type="EMBL" id="FXUB01000001">
    <property type="protein sequence ID" value="SMP08143.1"/>
    <property type="molecule type" value="Genomic_DNA"/>
</dbReference>
<feature type="domain" description="Pyrroline-5-carboxylate reductase catalytic N-terminal" evidence="7">
    <location>
        <begin position="4"/>
        <end position="99"/>
    </location>
</feature>
<proteinExistence type="inferred from homology"/>
<comment type="pathway">
    <text evidence="4 6">Amino-acid biosynthesis; L-proline biosynthesis; L-proline from L-glutamate 5-semialdehyde: step 1/1.</text>
</comment>
<keyword evidence="4 6" id="KW-0028">Amino-acid biosynthesis</keyword>
<gene>
    <name evidence="4" type="primary">proC</name>
    <name evidence="9" type="ORF">SAMN06265339_0577</name>
</gene>
<accession>A0ABY1NFL1</accession>
<name>A0ABY1NFL1_9BACT</name>
<protein>
    <recommendedName>
        <fullName evidence="4 5">Pyrroline-5-carboxylate reductase</fullName>
        <shortName evidence="4">P5C reductase</shortName>
        <shortName evidence="4">P5CR</shortName>
        <ecNumber evidence="4 5">1.5.1.2</ecNumber>
    </recommendedName>
    <alternativeName>
        <fullName evidence="4">PCA reductase</fullName>
    </alternativeName>
</protein>
<evidence type="ECO:0000256" key="4">
    <source>
        <dbReference type="HAMAP-Rule" id="MF_01925"/>
    </source>
</evidence>
<evidence type="ECO:0000256" key="1">
    <source>
        <dbReference type="ARBA" id="ARBA00005525"/>
    </source>
</evidence>
<comment type="caution">
    <text evidence="9">The sequence shown here is derived from an EMBL/GenBank/DDBJ whole genome shotgun (WGS) entry which is preliminary data.</text>
</comment>
<reference evidence="9 10" key="1">
    <citation type="submission" date="2017-05" db="EMBL/GenBank/DDBJ databases">
        <authorList>
            <person name="Varghese N."/>
            <person name="Submissions S."/>
        </authorList>
    </citation>
    <scope>NUCLEOTIDE SEQUENCE [LARGE SCALE GENOMIC DNA]</scope>
    <source>
        <strain evidence="9 10">DSM 15522</strain>
    </source>
</reference>
<comment type="catalytic activity">
    <reaction evidence="4 6">
        <text>L-proline + NADP(+) = (S)-1-pyrroline-5-carboxylate + NADPH + 2 H(+)</text>
        <dbReference type="Rhea" id="RHEA:14109"/>
        <dbReference type="ChEBI" id="CHEBI:15378"/>
        <dbReference type="ChEBI" id="CHEBI:17388"/>
        <dbReference type="ChEBI" id="CHEBI:57783"/>
        <dbReference type="ChEBI" id="CHEBI:58349"/>
        <dbReference type="ChEBI" id="CHEBI:60039"/>
        <dbReference type="EC" id="1.5.1.2"/>
    </reaction>
</comment>
<evidence type="ECO:0000256" key="2">
    <source>
        <dbReference type="ARBA" id="ARBA00022857"/>
    </source>
</evidence>
<comment type="catalytic activity">
    <reaction evidence="4">
        <text>L-proline + NAD(+) = (S)-1-pyrroline-5-carboxylate + NADH + 2 H(+)</text>
        <dbReference type="Rhea" id="RHEA:14105"/>
        <dbReference type="ChEBI" id="CHEBI:15378"/>
        <dbReference type="ChEBI" id="CHEBI:17388"/>
        <dbReference type="ChEBI" id="CHEBI:57540"/>
        <dbReference type="ChEBI" id="CHEBI:57945"/>
        <dbReference type="ChEBI" id="CHEBI:60039"/>
        <dbReference type="EC" id="1.5.1.2"/>
    </reaction>
</comment>
<comment type="subcellular location">
    <subcellularLocation>
        <location evidence="4">Cytoplasm</location>
    </subcellularLocation>
</comment>
<keyword evidence="10" id="KW-1185">Reference proteome</keyword>
<dbReference type="SUPFAM" id="SSF51735">
    <property type="entry name" value="NAD(P)-binding Rossmann-fold domains"/>
    <property type="match status" value="1"/>
</dbReference>
<evidence type="ECO:0000256" key="5">
    <source>
        <dbReference type="NCBIfam" id="TIGR00112"/>
    </source>
</evidence>
<dbReference type="PROSITE" id="PS00521">
    <property type="entry name" value="P5CR"/>
    <property type="match status" value="1"/>
</dbReference>
<dbReference type="RefSeq" id="WP_283400079.1">
    <property type="nucleotide sequence ID" value="NZ_FXUB01000001.1"/>
</dbReference>
<dbReference type="Pfam" id="PF14748">
    <property type="entry name" value="P5CR_dimer"/>
    <property type="match status" value="1"/>
</dbReference>
<dbReference type="Gene3D" id="3.40.50.720">
    <property type="entry name" value="NAD(P)-binding Rossmann-like Domain"/>
    <property type="match status" value="1"/>
</dbReference>
<dbReference type="Pfam" id="PF03807">
    <property type="entry name" value="F420_oxidored"/>
    <property type="match status" value="1"/>
</dbReference>
<dbReference type="InterPro" id="IPR008927">
    <property type="entry name" value="6-PGluconate_DH-like_C_sf"/>
</dbReference>
<dbReference type="EC" id="1.5.1.2" evidence="4 5"/>
<evidence type="ECO:0000256" key="6">
    <source>
        <dbReference type="RuleBase" id="RU003903"/>
    </source>
</evidence>
<keyword evidence="3 4" id="KW-0560">Oxidoreductase</keyword>
<comment type="function">
    <text evidence="4">Catalyzes the reduction of 1-pyrroline-5-carboxylate (PCA) to L-proline.</text>
</comment>